<dbReference type="STRING" id="34475.A0A4Y9XRX0"/>
<proteinExistence type="predicted"/>
<dbReference type="EMBL" id="SEKV01001036">
    <property type="protein sequence ID" value="TFY52133.1"/>
    <property type="molecule type" value="Genomic_DNA"/>
</dbReference>
<gene>
    <name evidence="1" type="ORF">EVJ58_g10182</name>
</gene>
<dbReference type="PANTHER" id="PTHR45348">
    <property type="entry name" value="HYPOTHETICAL OXIDOREDUCTASE (EUROFUNG)"/>
    <property type="match status" value="1"/>
</dbReference>
<comment type="caution">
    <text evidence="1">The sequence shown here is derived from an EMBL/GenBank/DDBJ whole genome shotgun (WGS) entry which is preliminary data.</text>
</comment>
<dbReference type="AlphaFoldDB" id="A0A4Y9XRX0"/>
<evidence type="ECO:0000313" key="2">
    <source>
        <dbReference type="Proteomes" id="UP000298390"/>
    </source>
</evidence>
<dbReference type="Gene3D" id="3.90.180.10">
    <property type="entry name" value="Medium-chain alcohol dehydrogenases, catalytic domain"/>
    <property type="match status" value="1"/>
</dbReference>
<name>A0A4Y9XRX0_9APHY</name>
<reference evidence="1 2" key="1">
    <citation type="submission" date="2019-01" db="EMBL/GenBank/DDBJ databases">
        <title>Genome sequencing of the rare red list fungi Fomitopsis rosea.</title>
        <authorList>
            <person name="Buettner E."/>
            <person name="Kellner H."/>
        </authorList>
    </citation>
    <scope>NUCLEOTIDE SEQUENCE [LARGE SCALE GENOMIC DNA]</scope>
    <source>
        <strain evidence="1 2">DSM 105464</strain>
    </source>
</reference>
<organism evidence="1 2">
    <name type="scientific">Rhodofomes roseus</name>
    <dbReference type="NCBI Taxonomy" id="34475"/>
    <lineage>
        <taxon>Eukaryota</taxon>
        <taxon>Fungi</taxon>
        <taxon>Dikarya</taxon>
        <taxon>Basidiomycota</taxon>
        <taxon>Agaricomycotina</taxon>
        <taxon>Agaricomycetes</taxon>
        <taxon>Polyporales</taxon>
        <taxon>Rhodofomes</taxon>
    </lineage>
</organism>
<dbReference type="Gene3D" id="3.40.50.720">
    <property type="entry name" value="NAD(P)-binding Rossmann-like Domain"/>
    <property type="match status" value="1"/>
</dbReference>
<evidence type="ECO:0000313" key="1">
    <source>
        <dbReference type="EMBL" id="TFY52133.1"/>
    </source>
</evidence>
<dbReference type="GO" id="GO:0016651">
    <property type="term" value="F:oxidoreductase activity, acting on NAD(P)H"/>
    <property type="evidence" value="ECO:0007669"/>
    <property type="project" value="InterPro"/>
</dbReference>
<dbReference type="PANTHER" id="PTHR45348:SF2">
    <property type="entry name" value="ZINC-TYPE ALCOHOL DEHYDROGENASE-LIKE PROTEIN C2E1P3.01"/>
    <property type="match status" value="1"/>
</dbReference>
<protein>
    <submittedName>
        <fullName evidence="1">Uncharacterized protein</fullName>
    </submittedName>
</protein>
<accession>A0A4Y9XRX0</accession>
<dbReference type="InterPro" id="IPR047122">
    <property type="entry name" value="Trans-enoyl_RdTase-like"/>
</dbReference>
<dbReference type="Proteomes" id="UP000298390">
    <property type="component" value="Unassembled WGS sequence"/>
</dbReference>
<sequence length="130" mass="14273">MWVEKITKGSLDVIYDAVSLPDTQLAAYEVLSPGGILVLASYDVIPEERKDSGKRVVRAWGQPNYPSENRVVAAKLYGDSEQLTSWLKEGAIKPNRVVVLPNGLEGILEGLERLRDDRVSGVKLVAQEPA</sequence>